<name>A0A9P0KAD2_ACAOB</name>
<dbReference type="PANTHER" id="PTHR23345">
    <property type="entry name" value="VITELLOGENIN-RELATED"/>
    <property type="match status" value="1"/>
</dbReference>
<sequence length="402" mass="46873">MYHLQNRSHFNITGQLDIITTDVGEKYILTAVHSNRTVKVQTGYSVINHSDGNKEYQQQSRLDLSPKHWIEYDVSLINKTRDEIFDAQQIVISVIYPKRIFTGQGFYNISDSIISTDMSLVWDKDNKSVQAGLDWRRKPYRREQLLFQIKHPSFERDVSFYSEYGYNKSVIDGQLVVDYSLNPDQRLTLGGKIGDNSNRLTFNYTYNLWAQHNATNLNLNSDGSFYWSPSDFGTSHFTSYQRSYLPTSTAELLARVDMDNNEIELKKDNLASGLFYFWGRYAGCYPLYTANMTSVHESNHSRGEFYANFNEKLLYMNVNMTEDGSQSMHTYGNIPDARNVRFNMWRHYDDRTVSDVSYYLSLNHSRLVTSALRWRPQLMTDVQSLLSESVHLSLLMKLYQKL</sequence>
<dbReference type="PANTHER" id="PTHR23345:SF15">
    <property type="entry name" value="VITELLOGENIN 1-RELATED"/>
    <property type="match status" value="1"/>
</dbReference>
<reference evidence="1" key="1">
    <citation type="submission" date="2022-03" db="EMBL/GenBank/DDBJ databases">
        <authorList>
            <person name="Sayadi A."/>
        </authorList>
    </citation>
    <scope>NUCLEOTIDE SEQUENCE</scope>
</reference>
<organism evidence="1 2">
    <name type="scientific">Acanthoscelides obtectus</name>
    <name type="common">Bean weevil</name>
    <name type="synonym">Bruchus obtectus</name>
    <dbReference type="NCBI Taxonomy" id="200917"/>
    <lineage>
        <taxon>Eukaryota</taxon>
        <taxon>Metazoa</taxon>
        <taxon>Ecdysozoa</taxon>
        <taxon>Arthropoda</taxon>
        <taxon>Hexapoda</taxon>
        <taxon>Insecta</taxon>
        <taxon>Pterygota</taxon>
        <taxon>Neoptera</taxon>
        <taxon>Endopterygota</taxon>
        <taxon>Coleoptera</taxon>
        <taxon>Polyphaga</taxon>
        <taxon>Cucujiformia</taxon>
        <taxon>Chrysomeloidea</taxon>
        <taxon>Chrysomelidae</taxon>
        <taxon>Bruchinae</taxon>
        <taxon>Bruchini</taxon>
        <taxon>Acanthoscelides</taxon>
    </lineage>
</organism>
<proteinExistence type="predicted"/>
<evidence type="ECO:0000313" key="2">
    <source>
        <dbReference type="Proteomes" id="UP001152888"/>
    </source>
</evidence>
<evidence type="ECO:0000313" key="1">
    <source>
        <dbReference type="EMBL" id="CAH1969149.1"/>
    </source>
</evidence>
<dbReference type="GO" id="GO:0005319">
    <property type="term" value="F:lipid transporter activity"/>
    <property type="evidence" value="ECO:0007669"/>
    <property type="project" value="TreeGrafter"/>
</dbReference>
<comment type="caution">
    <text evidence="1">The sequence shown here is derived from an EMBL/GenBank/DDBJ whole genome shotgun (WGS) entry which is preliminary data.</text>
</comment>
<dbReference type="OrthoDB" id="6484170at2759"/>
<dbReference type="AlphaFoldDB" id="A0A9P0KAD2"/>
<keyword evidence="2" id="KW-1185">Reference proteome</keyword>
<dbReference type="Proteomes" id="UP001152888">
    <property type="component" value="Unassembled WGS sequence"/>
</dbReference>
<gene>
    <name evidence="1" type="ORF">ACAOBT_LOCUS8258</name>
</gene>
<accession>A0A9P0KAD2</accession>
<dbReference type="InterPro" id="IPR050733">
    <property type="entry name" value="Vitellogenin/Apolipophorin"/>
</dbReference>
<dbReference type="EMBL" id="CAKOFQ010006760">
    <property type="protein sequence ID" value="CAH1969149.1"/>
    <property type="molecule type" value="Genomic_DNA"/>
</dbReference>
<protein>
    <submittedName>
        <fullName evidence="1">Uncharacterized protein</fullName>
    </submittedName>
</protein>